<reference evidence="1" key="1">
    <citation type="submission" date="2020-12" db="EMBL/GenBank/DDBJ databases">
        <title>WGS assembly of Carya illinoinensis cv. Pawnee.</title>
        <authorList>
            <person name="Platts A."/>
            <person name="Shu S."/>
            <person name="Wright S."/>
            <person name="Barry K."/>
            <person name="Edger P."/>
            <person name="Pires J.C."/>
            <person name="Schmutz J."/>
        </authorList>
    </citation>
    <scope>NUCLEOTIDE SEQUENCE</scope>
    <source>
        <tissue evidence="1">Leaf</tissue>
    </source>
</reference>
<dbReference type="AlphaFoldDB" id="A0A8T1QQ43"/>
<name>A0A8T1QQ43_CARIL</name>
<dbReference type="Proteomes" id="UP000811609">
    <property type="component" value="Chromosome 4"/>
</dbReference>
<keyword evidence="2" id="KW-1185">Reference proteome</keyword>
<comment type="caution">
    <text evidence="1">The sequence shown here is derived from an EMBL/GenBank/DDBJ whole genome shotgun (WGS) entry which is preliminary data.</text>
</comment>
<proteinExistence type="predicted"/>
<organism evidence="1 2">
    <name type="scientific">Carya illinoinensis</name>
    <name type="common">Pecan</name>
    <dbReference type="NCBI Taxonomy" id="32201"/>
    <lineage>
        <taxon>Eukaryota</taxon>
        <taxon>Viridiplantae</taxon>
        <taxon>Streptophyta</taxon>
        <taxon>Embryophyta</taxon>
        <taxon>Tracheophyta</taxon>
        <taxon>Spermatophyta</taxon>
        <taxon>Magnoliopsida</taxon>
        <taxon>eudicotyledons</taxon>
        <taxon>Gunneridae</taxon>
        <taxon>Pentapetalae</taxon>
        <taxon>rosids</taxon>
        <taxon>fabids</taxon>
        <taxon>Fagales</taxon>
        <taxon>Juglandaceae</taxon>
        <taxon>Carya</taxon>
    </lineage>
</organism>
<sequence length="77" mass="8291">MEPIGLSMSAAFSKEYRACPLEAVAIETSYRRNTALASDSLGCPEASSSGNINSDNRILIRKNKEKKGEGTEVLSIL</sequence>
<protein>
    <submittedName>
        <fullName evidence="1">Uncharacterized protein</fullName>
    </submittedName>
</protein>
<evidence type="ECO:0000313" key="2">
    <source>
        <dbReference type="Proteomes" id="UP000811609"/>
    </source>
</evidence>
<evidence type="ECO:0000313" key="1">
    <source>
        <dbReference type="EMBL" id="KAG6656349.1"/>
    </source>
</evidence>
<gene>
    <name evidence="1" type="ORF">CIPAW_04G016800</name>
</gene>
<accession>A0A8T1QQ43</accession>
<dbReference type="EMBL" id="CM031812">
    <property type="protein sequence ID" value="KAG6656349.1"/>
    <property type="molecule type" value="Genomic_DNA"/>
</dbReference>